<feature type="signal peptide" evidence="1">
    <location>
        <begin position="1"/>
        <end position="18"/>
    </location>
</feature>
<sequence>MRFFTAIVAFAQVAVILAAPLPNEAAKKTPSPYSKVGGDADAPMYETALPVNAGSGETITVD</sequence>
<keyword evidence="1" id="KW-0732">Signal</keyword>
<evidence type="ECO:0000256" key="1">
    <source>
        <dbReference type="SAM" id="SignalP"/>
    </source>
</evidence>
<keyword evidence="3" id="KW-1185">Reference proteome</keyword>
<organism evidence="2 3">
    <name type="scientific">Melanomma pulvis-pyrius CBS 109.77</name>
    <dbReference type="NCBI Taxonomy" id="1314802"/>
    <lineage>
        <taxon>Eukaryota</taxon>
        <taxon>Fungi</taxon>
        <taxon>Dikarya</taxon>
        <taxon>Ascomycota</taxon>
        <taxon>Pezizomycotina</taxon>
        <taxon>Dothideomycetes</taxon>
        <taxon>Pleosporomycetidae</taxon>
        <taxon>Pleosporales</taxon>
        <taxon>Melanommataceae</taxon>
        <taxon>Melanomma</taxon>
    </lineage>
</organism>
<dbReference type="EMBL" id="MU001809">
    <property type="protein sequence ID" value="KAF2797304.1"/>
    <property type="molecule type" value="Genomic_DNA"/>
</dbReference>
<dbReference type="Proteomes" id="UP000799757">
    <property type="component" value="Unassembled WGS sequence"/>
</dbReference>
<reference evidence="2" key="1">
    <citation type="journal article" date="2020" name="Stud. Mycol.">
        <title>101 Dothideomycetes genomes: a test case for predicting lifestyles and emergence of pathogens.</title>
        <authorList>
            <person name="Haridas S."/>
            <person name="Albert R."/>
            <person name="Binder M."/>
            <person name="Bloem J."/>
            <person name="Labutti K."/>
            <person name="Salamov A."/>
            <person name="Andreopoulos B."/>
            <person name="Baker S."/>
            <person name="Barry K."/>
            <person name="Bills G."/>
            <person name="Bluhm B."/>
            <person name="Cannon C."/>
            <person name="Castanera R."/>
            <person name="Culley D."/>
            <person name="Daum C."/>
            <person name="Ezra D."/>
            <person name="Gonzalez J."/>
            <person name="Henrissat B."/>
            <person name="Kuo A."/>
            <person name="Liang C."/>
            <person name="Lipzen A."/>
            <person name="Lutzoni F."/>
            <person name="Magnuson J."/>
            <person name="Mondo S."/>
            <person name="Nolan M."/>
            <person name="Ohm R."/>
            <person name="Pangilinan J."/>
            <person name="Park H.-J."/>
            <person name="Ramirez L."/>
            <person name="Alfaro M."/>
            <person name="Sun H."/>
            <person name="Tritt A."/>
            <person name="Yoshinaga Y."/>
            <person name="Zwiers L.-H."/>
            <person name="Turgeon B."/>
            <person name="Goodwin S."/>
            <person name="Spatafora J."/>
            <person name="Crous P."/>
            <person name="Grigoriev I."/>
        </authorList>
    </citation>
    <scope>NUCLEOTIDE SEQUENCE</scope>
    <source>
        <strain evidence="2">CBS 109.77</strain>
    </source>
</reference>
<evidence type="ECO:0000313" key="3">
    <source>
        <dbReference type="Proteomes" id="UP000799757"/>
    </source>
</evidence>
<evidence type="ECO:0000313" key="2">
    <source>
        <dbReference type="EMBL" id="KAF2797304.1"/>
    </source>
</evidence>
<feature type="chain" id="PRO_5025676881" evidence="1">
    <location>
        <begin position="19"/>
        <end position="62"/>
    </location>
</feature>
<protein>
    <submittedName>
        <fullName evidence="2">Uncharacterized protein</fullName>
    </submittedName>
</protein>
<proteinExistence type="predicted"/>
<accession>A0A6A6XM45</accession>
<name>A0A6A6XM45_9PLEO</name>
<gene>
    <name evidence="2" type="ORF">K505DRAFT_358508</name>
</gene>
<dbReference type="AlphaFoldDB" id="A0A6A6XM45"/>